<sequence>MRAWGASEDQISQWLSQQQKQSQEFAVRPENWPAVGLFLVAATQWRLAANGAPYGLDYAGVEQAARWAKVKITPDLFADLRIMEQAAIAKFAELRAR</sequence>
<dbReference type="OrthoDB" id="6169380at2"/>
<gene>
    <name evidence="1" type="ORF">COO20_04715</name>
</gene>
<evidence type="ECO:0000313" key="1">
    <source>
        <dbReference type="EMBL" id="PKR55475.1"/>
    </source>
</evidence>
<reference evidence="1 2" key="1">
    <citation type="submission" date="2017-09" db="EMBL/GenBank/DDBJ databases">
        <title>Biodiversity and function of Thalassospira species in the particle-attached aromatic-hydrocarbon-degrading consortia from the surface seawater of the South China Sea.</title>
        <authorList>
            <person name="Dong C."/>
            <person name="Liu R."/>
            <person name="Shao Z."/>
        </authorList>
    </citation>
    <scope>NUCLEOTIDE SEQUENCE [LARGE SCALE GENOMIC DNA]</scope>
    <source>
        <strain evidence="1 2">CSC1P2</strain>
    </source>
</reference>
<dbReference type="EMBL" id="NWTK01000002">
    <property type="protein sequence ID" value="PKR55475.1"/>
    <property type="molecule type" value="Genomic_DNA"/>
</dbReference>
<name>A0A2N3KY16_9PROT</name>
<dbReference type="Proteomes" id="UP000233597">
    <property type="component" value="Unassembled WGS sequence"/>
</dbReference>
<evidence type="ECO:0000313" key="2">
    <source>
        <dbReference type="Proteomes" id="UP000233597"/>
    </source>
</evidence>
<dbReference type="InterPro" id="IPR014915">
    <property type="entry name" value="Phage_TLS_TfmB"/>
</dbReference>
<proteinExistence type="predicted"/>
<evidence type="ECO:0008006" key="3">
    <source>
        <dbReference type="Google" id="ProtNLM"/>
    </source>
</evidence>
<dbReference type="RefSeq" id="WP_101264524.1">
    <property type="nucleotide sequence ID" value="NZ_NWTK01000002.1"/>
</dbReference>
<dbReference type="AlphaFoldDB" id="A0A2N3KY16"/>
<accession>A0A2N3KY16</accession>
<dbReference type="Pfam" id="PF08809">
    <property type="entry name" value="DUF1799"/>
    <property type="match status" value="1"/>
</dbReference>
<comment type="caution">
    <text evidence="1">The sequence shown here is derived from an EMBL/GenBank/DDBJ whole genome shotgun (WGS) entry which is preliminary data.</text>
</comment>
<protein>
    <recommendedName>
        <fullName evidence="3">DUF1799 domain-containing protein</fullName>
    </recommendedName>
</protein>
<organism evidence="1 2">
    <name type="scientific">Thalassospira marina</name>
    <dbReference type="NCBI Taxonomy" id="2048283"/>
    <lineage>
        <taxon>Bacteria</taxon>
        <taxon>Pseudomonadati</taxon>
        <taxon>Pseudomonadota</taxon>
        <taxon>Alphaproteobacteria</taxon>
        <taxon>Rhodospirillales</taxon>
        <taxon>Thalassospiraceae</taxon>
        <taxon>Thalassospira</taxon>
    </lineage>
</organism>